<evidence type="ECO:0000256" key="3">
    <source>
        <dbReference type="ARBA" id="ARBA00022989"/>
    </source>
</evidence>
<evidence type="ECO:0000256" key="2">
    <source>
        <dbReference type="ARBA" id="ARBA00022692"/>
    </source>
</evidence>
<dbReference type="PROSITE" id="PS50801">
    <property type="entry name" value="STAS"/>
    <property type="match status" value="1"/>
</dbReference>
<name>A0A1Y6D476_9GAMM</name>
<accession>A0A1Y6D476</accession>
<reference evidence="7 8" key="1">
    <citation type="submission" date="2016-12" db="EMBL/GenBank/DDBJ databases">
        <authorList>
            <person name="Song W.-J."/>
            <person name="Kurnit D.M."/>
        </authorList>
    </citation>
    <scope>NUCLEOTIDE SEQUENCE [LARGE SCALE GENOMIC DNA]</scope>
    <source>
        <strain evidence="7 8">175</strain>
    </source>
</reference>
<evidence type="ECO:0000256" key="4">
    <source>
        <dbReference type="ARBA" id="ARBA00023136"/>
    </source>
</evidence>
<dbReference type="OrthoDB" id="9769739at2"/>
<keyword evidence="4 5" id="KW-0472">Membrane</keyword>
<dbReference type="Pfam" id="PF00916">
    <property type="entry name" value="Sulfate_transp"/>
    <property type="match status" value="1"/>
</dbReference>
<dbReference type="Proteomes" id="UP000192923">
    <property type="component" value="Unassembled WGS sequence"/>
</dbReference>
<feature type="transmembrane region" description="Helical" evidence="5">
    <location>
        <begin position="114"/>
        <end position="134"/>
    </location>
</feature>
<feature type="transmembrane region" description="Helical" evidence="5">
    <location>
        <begin position="302"/>
        <end position="320"/>
    </location>
</feature>
<feature type="transmembrane region" description="Helical" evidence="5">
    <location>
        <begin position="12"/>
        <end position="36"/>
    </location>
</feature>
<sequence length="535" mass="56436">MIRRQFSYYWRYLGRDIPAGIVVFLVALPLCLGIALASGAPLLSGVVAGVVGGLIVTWASGSQLSVSGPAAGLTVIVAQGIDHLGGFPAFLVAVVLAGLLQLALGFLRAGMIGAYFPSSVIKGMLSAIGLILIMKQLPHAVGYGADLSGEETYIPQTPGGTLDEIFLAFDAISPGAALVSLGALVIMVLWETRWFKPLAWIPGPLVAVAFGVAFNLLSQGTAFAIAEVHRVALPDLQGLGDFAGHLVFPDFAQLANPAVYTMAATIAVIASLETLLSLEAVDKLDPLRRIAPTNRELKAQGLGNLASGLLGGLPMTAVIVRSSANVNAGGRTKLSCFVHGLLLLFSVGFLSRYLNYVPLAALAAILLLTGYKLAKPGLVVEMYRKGTDQFVPYAVTVAAILTTDLLKGIMVGIACGLFYVIRANFQAAVSLTRNGDHYLLRLRKDVSFLNKALVREALGRVEAGGDVLIDGTHADFIDHDVLETLRDFLKAAPDDGITVELRNVRGLRVGDAPESKPVVPFRRRAGHAAALPLPH</sequence>
<proteinExistence type="predicted"/>
<keyword evidence="8" id="KW-1185">Reference proteome</keyword>
<evidence type="ECO:0000256" key="1">
    <source>
        <dbReference type="ARBA" id="ARBA00004141"/>
    </source>
</evidence>
<gene>
    <name evidence="7" type="ORF">SAMN02949497_2545</name>
</gene>
<organism evidence="7 8">
    <name type="scientific">Methylomagnum ishizawai</name>
    <dbReference type="NCBI Taxonomy" id="1760988"/>
    <lineage>
        <taxon>Bacteria</taxon>
        <taxon>Pseudomonadati</taxon>
        <taxon>Pseudomonadota</taxon>
        <taxon>Gammaproteobacteria</taxon>
        <taxon>Methylococcales</taxon>
        <taxon>Methylococcaceae</taxon>
        <taxon>Methylomagnum</taxon>
    </lineage>
</organism>
<dbReference type="GO" id="GO:0055085">
    <property type="term" value="P:transmembrane transport"/>
    <property type="evidence" value="ECO:0007669"/>
    <property type="project" value="InterPro"/>
</dbReference>
<evidence type="ECO:0000313" key="8">
    <source>
        <dbReference type="Proteomes" id="UP000192923"/>
    </source>
</evidence>
<evidence type="ECO:0000259" key="6">
    <source>
        <dbReference type="PROSITE" id="PS50801"/>
    </source>
</evidence>
<dbReference type="EMBL" id="FXAM01000001">
    <property type="protein sequence ID" value="SMF95194.1"/>
    <property type="molecule type" value="Genomic_DNA"/>
</dbReference>
<dbReference type="InterPro" id="IPR036513">
    <property type="entry name" value="STAS_dom_sf"/>
</dbReference>
<feature type="transmembrane region" description="Helical" evidence="5">
    <location>
        <begin position="258"/>
        <end position="281"/>
    </location>
</feature>
<dbReference type="InterPro" id="IPR001902">
    <property type="entry name" value="SLC26A/SulP_fam"/>
</dbReference>
<feature type="transmembrane region" description="Helical" evidence="5">
    <location>
        <begin position="165"/>
        <end position="190"/>
    </location>
</feature>
<feature type="transmembrane region" description="Helical" evidence="5">
    <location>
        <begin position="394"/>
        <end position="421"/>
    </location>
</feature>
<dbReference type="RefSeq" id="WP_085213214.1">
    <property type="nucleotide sequence ID" value="NZ_FXAM01000001.1"/>
</dbReference>
<dbReference type="STRING" id="1760988.SAMN02949497_2545"/>
<dbReference type="Pfam" id="PF01740">
    <property type="entry name" value="STAS"/>
    <property type="match status" value="1"/>
</dbReference>
<feature type="transmembrane region" description="Helical" evidence="5">
    <location>
        <begin position="332"/>
        <end position="350"/>
    </location>
</feature>
<feature type="transmembrane region" description="Helical" evidence="5">
    <location>
        <begin position="357"/>
        <end position="374"/>
    </location>
</feature>
<dbReference type="SUPFAM" id="SSF52091">
    <property type="entry name" value="SpoIIaa-like"/>
    <property type="match status" value="1"/>
</dbReference>
<evidence type="ECO:0000256" key="5">
    <source>
        <dbReference type="SAM" id="Phobius"/>
    </source>
</evidence>
<comment type="subcellular location">
    <subcellularLocation>
        <location evidence="1">Membrane</location>
        <topology evidence="1">Multi-pass membrane protein</topology>
    </subcellularLocation>
</comment>
<feature type="transmembrane region" description="Helical" evidence="5">
    <location>
        <begin position="197"/>
        <end position="217"/>
    </location>
</feature>
<feature type="domain" description="STAS" evidence="6">
    <location>
        <begin position="427"/>
        <end position="509"/>
    </location>
</feature>
<evidence type="ECO:0000313" key="7">
    <source>
        <dbReference type="EMBL" id="SMF95194.1"/>
    </source>
</evidence>
<protein>
    <submittedName>
        <fullName evidence="7">Sulfate permease, MFS superfamily</fullName>
    </submittedName>
</protein>
<dbReference type="PANTHER" id="PTHR11814">
    <property type="entry name" value="SULFATE TRANSPORTER"/>
    <property type="match status" value="1"/>
</dbReference>
<keyword evidence="2 5" id="KW-0812">Transmembrane</keyword>
<dbReference type="InterPro" id="IPR011547">
    <property type="entry name" value="SLC26A/SulP_dom"/>
</dbReference>
<dbReference type="InterPro" id="IPR002645">
    <property type="entry name" value="STAS_dom"/>
</dbReference>
<dbReference type="AlphaFoldDB" id="A0A1Y6D476"/>
<keyword evidence="3 5" id="KW-1133">Transmembrane helix</keyword>
<dbReference type="GO" id="GO:0016020">
    <property type="term" value="C:membrane"/>
    <property type="evidence" value="ECO:0007669"/>
    <property type="project" value="UniProtKB-SubCell"/>
</dbReference>
<feature type="transmembrane region" description="Helical" evidence="5">
    <location>
        <begin position="87"/>
        <end position="107"/>
    </location>
</feature>